<evidence type="ECO:0000256" key="12">
    <source>
        <dbReference type="SAM" id="MobiDB-lite"/>
    </source>
</evidence>
<dbReference type="InterPro" id="IPR014371">
    <property type="entry name" value="Oat_ACAT_DAG_ARE"/>
</dbReference>
<feature type="compositionally biased region" description="Polar residues" evidence="12">
    <location>
        <begin position="26"/>
        <end position="44"/>
    </location>
</feature>
<evidence type="ECO:0000256" key="13">
    <source>
        <dbReference type="SAM" id="Phobius"/>
    </source>
</evidence>
<evidence type="ECO:0000256" key="4">
    <source>
        <dbReference type="ARBA" id="ARBA00022692"/>
    </source>
</evidence>
<dbReference type="GO" id="GO:0034737">
    <property type="term" value="F:ergosterol O-acyltransferase activity"/>
    <property type="evidence" value="ECO:0007669"/>
    <property type="project" value="TreeGrafter"/>
</dbReference>
<keyword evidence="4 13" id="KW-0812">Transmembrane</keyword>
<feature type="region of interest" description="Disordered" evidence="12">
    <location>
        <begin position="26"/>
        <end position="72"/>
    </location>
</feature>
<dbReference type="AlphaFoldDB" id="A0A9P7BHB9"/>
<dbReference type="InterPro" id="IPR004299">
    <property type="entry name" value="MBOAT_fam"/>
</dbReference>
<evidence type="ECO:0000256" key="3">
    <source>
        <dbReference type="ARBA" id="ARBA00022679"/>
    </source>
</evidence>
<sequence>MENNALTDLGKKRQSILLNNEYDSSESNIVMGNNSESNQSDLVSRNNEEREEEEDNDFPTANLELPSAGSTEKTAAVHIKNSKVRFKKDGQMRSNFGDMNFLPRETILDREVKFGAKFYGFFVAFWICVVFYGLNVVCGYSLNHGSLWNSAIVHLMLKDLWKVAITDLIMYLSMYLSVLIQILIKYKFIKWKYTGVVLQSIYEILLLCYPSHFSNEMNFPWIAQIFIMLHSVVMLMKVHSFAFFNGYLWEITNELKFSTMFFEKKSKLPDNINQALENSIEFCNSEIKSQDFPNNISCSNFFEYSMFPVLVYQTKYPRTEKIRWDYLLTKVSGIFGIILLIIAISQFKLYPIVLHCLEIQKTTTLWYRIKEYPFILIDTIPPFLSVYLLIFYLIWELILNSIAELSRFGDREFYAYWWNSIDWTEYARDWNVPVHKFLLRHVYHSSISAFKVNKTMATFFTFLLSSFIHELAMYVIFRKIRFYLLMLQMSQLSLVQLSRTKWMKDKKVLGNCIFWFGIVFGPSLMCTMYLVF</sequence>
<dbReference type="EMBL" id="PUHW01000091">
    <property type="protein sequence ID" value="KAG0689253.1"/>
    <property type="molecule type" value="Genomic_DNA"/>
</dbReference>
<evidence type="ECO:0000256" key="6">
    <source>
        <dbReference type="ARBA" id="ARBA00022989"/>
    </source>
</evidence>
<comment type="function">
    <text evidence="9">Sterol O-acyltransferase that catalyzes the formation of stery esters.</text>
</comment>
<feature type="active site" evidence="11">
    <location>
        <position position="469"/>
    </location>
</feature>
<feature type="transmembrane region" description="Helical" evidence="13">
    <location>
        <begin position="456"/>
        <end position="476"/>
    </location>
</feature>
<feature type="transmembrane region" description="Helical" evidence="13">
    <location>
        <begin position="374"/>
        <end position="395"/>
    </location>
</feature>
<evidence type="ECO:0000256" key="5">
    <source>
        <dbReference type="ARBA" id="ARBA00022824"/>
    </source>
</evidence>
<evidence type="ECO:0000256" key="7">
    <source>
        <dbReference type="ARBA" id="ARBA00023136"/>
    </source>
</evidence>
<reference evidence="14" key="1">
    <citation type="submission" date="2020-11" db="EMBL/GenBank/DDBJ databases">
        <title>Kefir isolates.</title>
        <authorList>
            <person name="Marcisauskas S."/>
            <person name="Kim Y."/>
            <person name="Blasche S."/>
        </authorList>
    </citation>
    <scope>NUCLEOTIDE SEQUENCE</scope>
    <source>
        <strain evidence="14">Olga-1</strain>
    </source>
</reference>
<dbReference type="Pfam" id="PF03062">
    <property type="entry name" value="MBOAT"/>
    <property type="match status" value="1"/>
</dbReference>
<feature type="transmembrane region" description="Helical" evidence="13">
    <location>
        <begin position="219"/>
        <end position="236"/>
    </location>
</feature>
<evidence type="ECO:0000256" key="11">
    <source>
        <dbReference type="PIRSR" id="PIRSR000439-1"/>
    </source>
</evidence>
<feature type="transmembrane region" description="Helical" evidence="13">
    <location>
        <begin position="327"/>
        <end position="347"/>
    </location>
</feature>
<dbReference type="GO" id="GO:0008204">
    <property type="term" value="P:ergosterol metabolic process"/>
    <property type="evidence" value="ECO:0007669"/>
    <property type="project" value="TreeGrafter"/>
</dbReference>
<keyword evidence="15" id="KW-1185">Reference proteome</keyword>
<feature type="transmembrane region" description="Helical" evidence="13">
    <location>
        <begin position="163"/>
        <end position="184"/>
    </location>
</feature>
<feature type="transmembrane region" description="Helical" evidence="13">
    <location>
        <begin position="512"/>
        <end position="531"/>
    </location>
</feature>
<evidence type="ECO:0000256" key="2">
    <source>
        <dbReference type="ARBA" id="ARBA00009010"/>
    </source>
</evidence>
<keyword evidence="3 10" id="KW-0808">Transferase</keyword>
<feature type="transmembrane region" description="Helical" evidence="13">
    <location>
        <begin position="118"/>
        <end position="143"/>
    </location>
</feature>
<dbReference type="Proteomes" id="UP000697127">
    <property type="component" value="Unassembled WGS sequence"/>
</dbReference>
<evidence type="ECO:0000256" key="9">
    <source>
        <dbReference type="ARBA" id="ARBA00023568"/>
    </source>
</evidence>
<keyword evidence="5 10" id="KW-0256">Endoplasmic reticulum</keyword>
<dbReference type="PANTHER" id="PTHR10408">
    <property type="entry name" value="STEROL O-ACYLTRANSFERASE"/>
    <property type="match status" value="1"/>
</dbReference>
<protein>
    <recommendedName>
        <fullName evidence="10">O-acyltransferase</fullName>
    </recommendedName>
</protein>
<dbReference type="OrthoDB" id="10039049at2759"/>
<gene>
    <name evidence="14" type="primary">ARE1</name>
    <name evidence="14" type="ORF">C6P40_005347</name>
</gene>
<comment type="caution">
    <text evidence="14">The sequence shown here is derived from an EMBL/GenBank/DDBJ whole genome shotgun (WGS) entry which is preliminary data.</text>
</comment>
<name>A0A9P7BHB9_9ASCO</name>
<evidence type="ECO:0000256" key="8">
    <source>
        <dbReference type="ARBA" id="ARBA00023315"/>
    </source>
</evidence>
<evidence type="ECO:0000313" key="14">
    <source>
        <dbReference type="EMBL" id="KAG0689253.1"/>
    </source>
</evidence>
<comment type="similarity">
    <text evidence="2 10">Belongs to the membrane-bound acyltransferase family. Sterol o-acyltransferase subfamily.</text>
</comment>
<evidence type="ECO:0000256" key="1">
    <source>
        <dbReference type="ARBA" id="ARBA00004477"/>
    </source>
</evidence>
<comment type="subcellular location">
    <subcellularLocation>
        <location evidence="1 10">Endoplasmic reticulum membrane</location>
        <topology evidence="1 10">Multi-pass membrane protein</topology>
    </subcellularLocation>
</comment>
<keyword evidence="8 10" id="KW-0012">Acyltransferase</keyword>
<dbReference type="PANTHER" id="PTHR10408:SF23">
    <property type="entry name" value="STEROL O-ACYLTRANSFERASE 1-RELATED"/>
    <property type="match status" value="1"/>
</dbReference>
<proteinExistence type="inferred from homology"/>
<keyword evidence="7 10" id="KW-0472">Membrane</keyword>
<evidence type="ECO:0000313" key="15">
    <source>
        <dbReference type="Proteomes" id="UP000697127"/>
    </source>
</evidence>
<accession>A0A9P7BHB9</accession>
<organism evidence="14 15">
    <name type="scientific">Pichia californica</name>
    <dbReference type="NCBI Taxonomy" id="460514"/>
    <lineage>
        <taxon>Eukaryota</taxon>
        <taxon>Fungi</taxon>
        <taxon>Dikarya</taxon>
        <taxon>Ascomycota</taxon>
        <taxon>Saccharomycotina</taxon>
        <taxon>Pichiomycetes</taxon>
        <taxon>Pichiales</taxon>
        <taxon>Pichiaceae</taxon>
        <taxon>Pichia</taxon>
    </lineage>
</organism>
<evidence type="ECO:0000256" key="10">
    <source>
        <dbReference type="PIRNR" id="PIRNR000439"/>
    </source>
</evidence>
<dbReference type="PIRSF" id="PIRSF000439">
    <property type="entry name" value="Oat_ACAT_DAG_ARE"/>
    <property type="match status" value="1"/>
</dbReference>
<keyword evidence="6 13" id="KW-1133">Transmembrane helix</keyword>
<dbReference type="GO" id="GO:0005789">
    <property type="term" value="C:endoplasmic reticulum membrane"/>
    <property type="evidence" value="ECO:0007669"/>
    <property type="project" value="UniProtKB-SubCell"/>
</dbReference>